<dbReference type="InParanoid" id="A0A1X2HCK1"/>
<evidence type="ECO:0000313" key="4">
    <source>
        <dbReference type="Proteomes" id="UP000242180"/>
    </source>
</evidence>
<dbReference type="InterPro" id="IPR003131">
    <property type="entry name" value="T1-type_BTB"/>
</dbReference>
<evidence type="ECO:0000313" key="3">
    <source>
        <dbReference type="EMBL" id="ORY96533.1"/>
    </source>
</evidence>
<reference evidence="3 4" key="1">
    <citation type="submission" date="2016-07" db="EMBL/GenBank/DDBJ databases">
        <title>Pervasive Adenine N6-methylation of Active Genes in Fungi.</title>
        <authorList>
            <consortium name="DOE Joint Genome Institute"/>
            <person name="Mondo S.J."/>
            <person name="Dannebaum R.O."/>
            <person name="Kuo R.C."/>
            <person name="Labutti K."/>
            <person name="Haridas S."/>
            <person name="Kuo A."/>
            <person name="Salamov A."/>
            <person name="Ahrendt S.R."/>
            <person name="Lipzen A."/>
            <person name="Sullivan W."/>
            <person name="Andreopoulos W.B."/>
            <person name="Clum A."/>
            <person name="Lindquist E."/>
            <person name="Daum C."/>
            <person name="Ramamoorthy G.K."/>
            <person name="Gryganskyi A."/>
            <person name="Culley D."/>
            <person name="Magnuson J.K."/>
            <person name="James T.Y."/>
            <person name="O'Malley M.A."/>
            <person name="Stajich J.E."/>
            <person name="Spatafora J.W."/>
            <person name="Visel A."/>
            <person name="Grigoriev I.V."/>
        </authorList>
    </citation>
    <scope>NUCLEOTIDE SEQUENCE [LARGE SCALE GENOMIC DNA]</scope>
    <source>
        <strain evidence="3 4">NRRL 2496</strain>
    </source>
</reference>
<gene>
    <name evidence="3" type="ORF">BCR43DRAFT_458230</name>
</gene>
<dbReference type="PANTHER" id="PTHR31758">
    <property type="entry name" value="BTB/POZ DOMAIN-CONTAINING PROTEIN YLR108C"/>
    <property type="match status" value="1"/>
</dbReference>
<dbReference type="GO" id="GO:0051260">
    <property type="term" value="P:protein homooligomerization"/>
    <property type="evidence" value="ECO:0007669"/>
    <property type="project" value="InterPro"/>
</dbReference>
<dbReference type="EMBL" id="MCGN01000005">
    <property type="protein sequence ID" value="ORY96533.1"/>
    <property type="molecule type" value="Genomic_DNA"/>
</dbReference>
<dbReference type="PANTHER" id="PTHR31758:SF2">
    <property type="entry name" value="BTB_POZ DOMAIN-CONTAINING PROTEIN YLR108C"/>
    <property type="match status" value="1"/>
</dbReference>
<dbReference type="InterPro" id="IPR000210">
    <property type="entry name" value="BTB/POZ_dom"/>
</dbReference>
<sequence length="388" mass="44350">MVVIFLFTARSSAIHYHHRNNLMDNNNINNNNNGNGNSNNPNGFFNFDFPFQILDDGRDYSTSGNPFDTSAIPSDLLQFMNDDQMFSTAQNPTDLLPALPPAPSATPSATASTTAVEPPATITPQTPDNTRRKRRRDNNDDESLSRSTEEQQAGAQPQADQVQKEDVQEPSNQTMMVIVVGGRAFRLSWESLKSDGPNNFFTDFLRRTQTRLMHVDRDADTFAVIVHHLRGYSVQPRTQMEYQNLMNDAVYYNLRRLRKLLQDFAFLNVGGREFRLPWSLLKKDGGARNFFTGPLMHRLFEPHGQDSPIYIDRDPDTFQDVIRHLQGYTLHIRDEAHRQNLLKDAMYYRLKQLRVKVQAGQPTVEGFVDPRVETIIQKNNNKTQSSEG</sequence>
<comment type="caution">
    <text evidence="3">The sequence shown here is derived from an EMBL/GenBank/DDBJ whole genome shotgun (WGS) entry which is preliminary data.</text>
</comment>
<feature type="region of interest" description="Disordered" evidence="1">
    <location>
        <begin position="87"/>
        <end position="170"/>
    </location>
</feature>
<dbReference type="Proteomes" id="UP000242180">
    <property type="component" value="Unassembled WGS sequence"/>
</dbReference>
<proteinExistence type="predicted"/>
<dbReference type="CDD" id="cd18316">
    <property type="entry name" value="BTB_POZ_KCTD-like"/>
    <property type="match status" value="1"/>
</dbReference>
<protein>
    <recommendedName>
        <fullName evidence="2">BTB domain-containing protein</fullName>
    </recommendedName>
</protein>
<name>A0A1X2HCK1_SYNRA</name>
<feature type="compositionally biased region" description="Low complexity" evidence="1">
    <location>
        <begin position="105"/>
        <end position="120"/>
    </location>
</feature>
<feature type="domain" description="BTB" evidence="2">
    <location>
        <begin position="263"/>
        <end position="365"/>
    </location>
</feature>
<evidence type="ECO:0000259" key="2">
    <source>
        <dbReference type="SMART" id="SM00225"/>
    </source>
</evidence>
<evidence type="ECO:0000256" key="1">
    <source>
        <dbReference type="SAM" id="MobiDB-lite"/>
    </source>
</evidence>
<dbReference type="InterPro" id="IPR011333">
    <property type="entry name" value="SKP1/BTB/POZ_sf"/>
</dbReference>
<dbReference type="SMART" id="SM00225">
    <property type="entry name" value="BTB"/>
    <property type="match status" value="2"/>
</dbReference>
<dbReference type="Pfam" id="PF02214">
    <property type="entry name" value="BTB_2"/>
    <property type="match status" value="2"/>
</dbReference>
<feature type="compositionally biased region" description="Polar residues" evidence="1">
    <location>
        <begin position="150"/>
        <end position="161"/>
    </location>
</feature>
<accession>A0A1X2HCK1</accession>
<dbReference type="AlphaFoldDB" id="A0A1X2HCK1"/>
<dbReference type="Gene3D" id="3.30.710.10">
    <property type="entry name" value="Potassium Channel Kv1.1, Chain A"/>
    <property type="match status" value="2"/>
</dbReference>
<keyword evidence="4" id="KW-1185">Reference proteome</keyword>
<dbReference type="OrthoDB" id="2414723at2759"/>
<organism evidence="3 4">
    <name type="scientific">Syncephalastrum racemosum</name>
    <name type="common">Filamentous fungus</name>
    <dbReference type="NCBI Taxonomy" id="13706"/>
    <lineage>
        <taxon>Eukaryota</taxon>
        <taxon>Fungi</taxon>
        <taxon>Fungi incertae sedis</taxon>
        <taxon>Mucoromycota</taxon>
        <taxon>Mucoromycotina</taxon>
        <taxon>Mucoromycetes</taxon>
        <taxon>Mucorales</taxon>
        <taxon>Syncephalastraceae</taxon>
        <taxon>Syncephalastrum</taxon>
    </lineage>
</organism>
<feature type="domain" description="BTB" evidence="2">
    <location>
        <begin position="174"/>
        <end position="261"/>
    </location>
</feature>
<dbReference type="SUPFAM" id="SSF54695">
    <property type="entry name" value="POZ domain"/>
    <property type="match status" value="2"/>
</dbReference>
<dbReference type="STRING" id="13706.A0A1X2HCK1"/>